<dbReference type="PANTHER" id="PTHR34979">
    <property type="entry name" value="INNER MEMBRANE PROTEIN YGAZ"/>
    <property type="match status" value="1"/>
</dbReference>
<dbReference type="Proteomes" id="UP001501734">
    <property type="component" value="Unassembled WGS sequence"/>
</dbReference>
<keyword evidence="10" id="KW-1185">Reference proteome</keyword>
<dbReference type="InterPro" id="IPR011606">
    <property type="entry name" value="Brnchd-chn_aa_trnsp_permease"/>
</dbReference>
<evidence type="ECO:0000313" key="9">
    <source>
        <dbReference type="EMBL" id="GAA4075738.1"/>
    </source>
</evidence>
<keyword evidence="3" id="KW-0813">Transport</keyword>
<evidence type="ECO:0000256" key="8">
    <source>
        <dbReference type="SAM" id="Phobius"/>
    </source>
</evidence>
<organism evidence="9 10">
    <name type="scientific">Amphibacillus indicireducens</name>
    <dbReference type="NCBI Taxonomy" id="1076330"/>
    <lineage>
        <taxon>Bacteria</taxon>
        <taxon>Bacillati</taxon>
        <taxon>Bacillota</taxon>
        <taxon>Bacilli</taxon>
        <taxon>Bacillales</taxon>
        <taxon>Bacillaceae</taxon>
        <taxon>Amphibacillus</taxon>
    </lineage>
</organism>
<feature type="transmembrane region" description="Helical" evidence="8">
    <location>
        <begin position="130"/>
        <end position="154"/>
    </location>
</feature>
<comment type="subcellular location">
    <subcellularLocation>
        <location evidence="1">Cell membrane</location>
        <topology evidence="1">Multi-pass membrane protein</topology>
    </subcellularLocation>
</comment>
<evidence type="ECO:0000256" key="3">
    <source>
        <dbReference type="ARBA" id="ARBA00022448"/>
    </source>
</evidence>
<evidence type="ECO:0000256" key="1">
    <source>
        <dbReference type="ARBA" id="ARBA00004651"/>
    </source>
</evidence>
<dbReference type="EMBL" id="BAABDL010000117">
    <property type="protein sequence ID" value="GAA4075738.1"/>
    <property type="molecule type" value="Genomic_DNA"/>
</dbReference>
<comment type="caution">
    <text evidence="9">The sequence shown here is derived from an EMBL/GenBank/DDBJ whole genome shotgun (WGS) entry which is preliminary data.</text>
</comment>
<feature type="transmembrane region" description="Helical" evidence="8">
    <location>
        <begin position="208"/>
        <end position="226"/>
    </location>
</feature>
<accession>A0ABP7VW39</accession>
<dbReference type="Pfam" id="PF03591">
    <property type="entry name" value="AzlC"/>
    <property type="match status" value="1"/>
</dbReference>
<dbReference type="RefSeq" id="WP_344912932.1">
    <property type="nucleotide sequence ID" value="NZ_BAABDL010000117.1"/>
</dbReference>
<gene>
    <name evidence="9" type="ORF">GCM10022410_20830</name>
</gene>
<sequence>MRSLNQIKRGFKVGLPIMLAYFPIAVTYGVLASQAGLSVFELTGMSLLVYGGASQMMAINMILLHASAIEIVIATFVLNFRHFIMSFSFAHRTMATPLKWRVASTLFITDETFSVTTVEKDAAKQTNGHLFYFTFVFVSYLSWVVGSFIGGFVGDIIPDSISQSFSIALYAMFIALLVPSVKNNFRYGLIALLAMILNFGFGQFFQEGWSIVLSTLVASGLGFLVLRRRVL</sequence>
<evidence type="ECO:0000256" key="7">
    <source>
        <dbReference type="ARBA" id="ARBA00023136"/>
    </source>
</evidence>
<evidence type="ECO:0000256" key="5">
    <source>
        <dbReference type="ARBA" id="ARBA00022692"/>
    </source>
</evidence>
<proteinExistence type="inferred from homology"/>
<evidence type="ECO:0000256" key="6">
    <source>
        <dbReference type="ARBA" id="ARBA00022989"/>
    </source>
</evidence>
<reference evidence="10" key="1">
    <citation type="journal article" date="2019" name="Int. J. Syst. Evol. Microbiol.">
        <title>The Global Catalogue of Microorganisms (GCM) 10K type strain sequencing project: providing services to taxonomists for standard genome sequencing and annotation.</title>
        <authorList>
            <consortium name="The Broad Institute Genomics Platform"/>
            <consortium name="The Broad Institute Genome Sequencing Center for Infectious Disease"/>
            <person name="Wu L."/>
            <person name="Ma J."/>
        </authorList>
    </citation>
    <scope>NUCLEOTIDE SEQUENCE [LARGE SCALE GENOMIC DNA]</scope>
    <source>
        <strain evidence="10">JCM 17250</strain>
    </source>
</reference>
<evidence type="ECO:0000256" key="2">
    <source>
        <dbReference type="ARBA" id="ARBA00010735"/>
    </source>
</evidence>
<feature type="transmembrane region" description="Helical" evidence="8">
    <location>
        <begin position="185"/>
        <end position="202"/>
    </location>
</feature>
<name>A0ABP7VW39_9BACI</name>
<keyword evidence="6 8" id="KW-1133">Transmembrane helix</keyword>
<keyword evidence="7 8" id="KW-0472">Membrane</keyword>
<feature type="transmembrane region" description="Helical" evidence="8">
    <location>
        <begin position="160"/>
        <end position="178"/>
    </location>
</feature>
<feature type="transmembrane region" description="Helical" evidence="8">
    <location>
        <begin position="12"/>
        <end position="37"/>
    </location>
</feature>
<comment type="similarity">
    <text evidence="2">Belongs to the AzlC family.</text>
</comment>
<evidence type="ECO:0000313" key="10">
    <source>
        <dbReference type="Proteomes" id="UP001501734"/>
    </source>
</evidence>
<feature type="transmembrane region" description="Helical" evidence="8">
    <location>
        <begin position="57"/>
        <end position="78"/>
    </location>
</feature>
<keyword evidence="5 8" id="KW-0812">Transmembrane</keyword>
<dbReference type="PANTHER" id="PTHR34979:SF1">
    <property type="entry name" value="INNER MEMBRANE PROTEIN YGAZ"/>
    <property type="match status" value="1"/>
</dbReference>
<evidence type="ECO:0000256" key="4">
    <source>
        <dbReference type="ARBA" id="ARBA00022475"/>
    </source>
</evidence>
<protein>
    <submittedName>
        <fullName evidence="9">AzlC family ABC transporter permease</fullName>
    </submittedName>
</protein>
<keyword evidence="4" id="KW-1003">Cell membrane</keyword>